<dbReference type="AlphaFoldDB" id="A0A9P4K3Q5"/>
<proteinExistence type="predicted"/>
<dbReference type="Proteomes" id="UP000800093">
    <property type="component" value="Unassembled WGS sequence"/>
</dbReference>
<dbReference type="OrthoDB" id="5413269at2759"/>
<reference evidence="2" key="1">
    <citation type="journal article" date="2020" name="Stud. Mycol.">
        <title>101 Dothideomycetes genomes: A test case for predicting lifestyles and emergence of pathogens.</title>
        <authorList>
            <person name="Haridas S."/>
            <person name="Albert R."/>
            <person name="Binder M."/>
            <person name="Bloem J."/>
            <person name="LaButti K."/>
            <person name="Salamov A."/>
            <person name="Andreopoulos B."/>
            <person name="Baker S."/>
            <person name="Barry K."/>
            <person name="Bills G."/>
            <person name="Bluhm B."/>
            <person name="Cannon C."/>
            <person name="Castanera R."/>
            <person name="Culley D."/>
            <person name="Daum C."/>
            <person name="Ezra D."/>
            <person name="Gonzalez J."/>
            <person name="Henrissat B."/>
            <person name="Kuo A."/>
            <person name="Liang C."/>
            <person name="Lipzen A."/>
            <person name="Lutzoni F."/>
            <person name="Magnuson J."/>
            <person name="Mondo S."/>
            <person name="Nolan M."/>
            <person name="Ohm R."/>
            <person name="Pangilinan J."/>
            <person name="Park H.-J."/>
            <person name="Ramirez L."/>
            <person name="Alfaro M."/>
            <person name="Sun H."/>
            <person name="Tritt A."/>
            <person name="Yoshinaga Y."/>
            <person name="Zwiers L.-H."/>
            <person name="Turgeon B."/>
            <person name="Goodwin S."/>
            <person name="Spatafora J."/>
            <person name="Crous P."/>
            <person name="Grigoriev I."/>
        </authorList>
    </citation>
    <scope>NUCLEOTIDE SEQUENCE [LARGE SCALE GENOMIC DNA]</scope>
    <source>
        <strain evidence="2">CBS 304.66</strain>
    </source>
</reference>
<keyword evidence="2" id="KW-1185">Reference proteome</keyword>
<organism evidence="1 2">
    <name type="scientific">Lojkania enalia</name>
    <dbReference type="NCBI Taxonomy" id="147567"/>
    <lineage>
        <taxon>Eukaryota</taxon>
        <taxon>Fungi</taxon>
        <taxon>Dikarya</taxon>
        <taxon>Ascomycota</taxon>
        <taxon>Pezizomycotina</taxon>
        <taxon>Dothideomycetes</taxon>
        <taxon>Pleosporomycetidae</taxon>
        <taxon>Pleosporales</taxon>
        <taxon>Pleosporales incertae sedis</taxon>
        <taxon>Lojkania</taxon>
    </lineage>
</organism>
<comment type="caution">
    <text evidence="1">The sequence shown here is derived from an EMBL/GenBank/DDBJ whole genome shotgun (WGS) entry which is preliminary data.</text>
</comment>
<sequence>MLSQQNIYDTSIAITGNIFIKPKIPLAIGNGSRENREARPSTLDSYITIYNLSTNPQQFYIIPEQPTFTSNDKPLVYTAVYQNSKKVASGTGTATFVIPENVNGDKHVDTCIVAGLAETDLANASRLFASDYKPLYAYRGDNNFRDSCSMLTMPSGFEPSFVKVQTQGIPKKLALGEMQITVDDSFNFPGDGHPFVGIGIPHRTQRNMLIPVCVWDAVPSSTYVIKPSKEWHCFRGDLGAGQFGETKIDTLISQIVVELPRPGDNRSVKYDKNGTFVKYDGLSPL</sequence>
<gene>
    <name evidence="1" type="ORF">CC78DRAFT_619478</name>
</gene>
<name>A0A9P4K3Q5_9PLEO</name>
<accession>A0A9P4K3Q5</accession>
<protein>
    <submittedName>
        <fullName evidence="1">Uncharacterized protein</fullName>
    </submittedName>
</protein>
<evidence type="ECO:0000313" key="1">
    <source>
        <dbReference type="EMBL" id="KAF2261336.1"/>
    </source>
</evidence>
<dbReference type="EMBL" id="ML986659">
    <property type="protein sequence ID" value="KAF2261336.1"/>
    <property type="molecule type" value="Genomic_DNA"/>
</dbReference>
<evidence type="ECO:0000313" key="2">
    <source>
        <dbReference type="Proteomes" id="UP000800093"/>
    </source>
</evidence>